<evidence type="ECO:0000313" key="4">
    <source>
        <dbReference type="WBParaSite" id="EVEC_0000020101-mRNA-1"/>
    </source>
</evidence>
<dbReference type="STRING" id="51028.A0A0N4USS3"/>
<dbReference type="Pfam" id="PF00028">
    <property type="entry name" value="Cadherin"/>
    <property type="match status" value="1"/>
</dbReference>
<dbReference type="SUPFAM" id="SSF49313">
    <property type="entry name" value="Cadherin-like"/>
    <property type="match status" value="1"/>
</dbReference>
<dbReference type="GO" id="GO:0007156">
    <property type="term" value="P:homophilic cell adhesion via plasma membrane adhesion molecules"/>
    <property type="evidence" value="ECO:0007669"/>
    <property type="project" value="InterPro"/>
</dbReference>
<evidence type="ECO:0000313" key="2">
    <source>
        <dbReference type="EMBL" id="VDD84995.1"/>
    </source>
</evidence>
<sequence length="95" mass="10824">MTPVLAEVGKVRVYDPDTGLGGLVEIFVQGEEFLVDQTKCSKHHCTTTLRLAKPLDYETQNRHSIVLVARDGARRIKKIHESRLHIFINVIDEQE</sequence>
<organism evidence="4">
    <name type="scientific">Enterobius vermicularis</name>
    <name type="common">Human pinworm</name>
    <dbReference type="NCBI Taxonomy" id="51028"/>
    <lineage>
        <taxon>Eukaryota</taxon>
        <taxon>Metazoa</taxon>
        <taxon>Ecdysozoa</taxon>
        <taxon>Nematoda</taxon>
        <taxon>Chromadorea</taxon>
        <taxon>Rhabditida</taxon>
        <taxon>Spirurina</taxon>
        <taxon>Oxyuridomorpha</taxon>
        <taxon>Oxyuroidea</taxon>
        <taxon>Oxyuridae</taxon>
        <taxon>Enterobius</taxon>
    </lineage>
</organism>
<dbReference type="AlphaFoldDB" id="A0A0N4USS3"/>
<dbReference type="WBParaSite" id="EVEC_0000020101-mRNA-1">
    <property type="protein sequence ID" value="EVEC_0000020101-mRNA-1"/>
    <property type="gene ID" value="EVEC_0000020101"/>
</dbReference>
<dbReference type="Proteomes" id="UP000274131">
    <property type="component" value="Unassembled WGS sequence"/>
</dbReference>
<proteinExistence type="predicted"/>
<dbReference type="EMBL" id="UXUI01000085">
    <property type="protein sequence ID" value="VDD84995.1"/>
    <property type="molecule type" value="Genomic_DNA"/>
</dbReference>
<evidence type="ECO:0000259" key="1">
    <source>
        <dbReference type="SMART" id="SM00112"/>
    </source>
</evidence>
<evidence type="ECO:0000313" key="3">
    <source>
        <dbReference type="Proteomes" id="UP000274131"/>
    </source>
</evidence>
<feature type="domain" description="Cadherin" evidence="1">
    <location>
        <begin position="11"/>
        <end position="92"/>
    </location>
</feature>
<accession>A0A0N4USS3</accession>
<dbReference type="OrthoDB" id="5799622at2759"/>
<reference evidence="2 3" key="2">
    <citation type="submission" date="2018-10" db="EMBL/GenBank/DDBJ databases">
        <authorList>
            <consortium name="Pathogen Informatics"/>
        </authorList>
    </citation>
    <scope>NUCLEOTIDE SEQUENCE [LARGE SCALE GENOMIC DNA]</scope>
</reference>
<protein>
    <submittedName>
        <fullName evidence="4">CA domain-containing protein</fullName>
    </submittedName>
</protein>
<keyword evidence="3" id="KW-1185">Reference proteome</keyword>
<name>A0A0N4USS3_ENTVE</name>
<dbReference type="CDD" id="cd11304">
    <property type="entry name" value="Cadherin_repeat"/>
    <property type="match status" value="1"/>
</dbReference>
<dbReference type="Gene3D" id="2.60.40.60">
    <property type="entry name" value="Cadherins"/>
    <property type="match status" value="1"/>
</dbReference>
<dbReference type="InterPro" id="IPR015919">
    <property type="entry name" value="Cadherin-like_sf"/>
</dbReference>
<dbReference type="SMART" id="SM00112">
    <property type="entry name" value="CA"/>
    <property type="match status" value="1"/>
</dbReference>
<gene>
    <name evidence="2" type="ORF">EVEC_LOCUS138</name>
</gene>
<reference evidence="4" key="1">
    <citation type="submission" date="2017-02" db="UniProtKB">
        <authorList>
            <consortium name="WormBaseParasite"/>
        </authorList>
    </citation>
    <scope>IDENTIFICATION</scope>
</reference>
<dbReference type="InterPro" id="IPR002126">
    <property type="entry name" value="Cadherin-like_dom"/>
</dbReference>
<dbReference type="GO" id="GO:0005509">
    <property type="term" value="F:calcium ion binding"/>
    <property type="evidence" value="ECO:0007669"/>
    <property type="project" value="InterPro"/>
</dbReference>
<dbReference type="GO" id="GO:0016020">
    <property type="term" value="C:membrane"/>
    <property type="evidence" value="ECO:0007669"/>
    <property type="project" value="InterPro"/>
</dbReference>